<keyword evidence="1" id="KW-1133">Transmembrane helix</keyword>
<feature type="transmembrane region" description="Helical" evidence="1">
    <location>
        <begin position="20"/>
        <end position="39"/>
    </location>
</feature>
<evidence type="ECO:0000256" key="1">
    <source>
        <dbReference type="SAM" id="Phobius"/>
    </source>
</evidence>
<keyword evidence="1" id="KW-0812">Transmembrane</keyword>
<evidence type="ECO:0000313" key="3">
    <source>
        <dbReference type="Proteomes" id="UP001150238"/>
    </source>
</evidence>
<reference evidence="2" key="1">
    <citation type="submission" date="2022-08" db="EMBL/GenBank/DDBJ databases">
        <authorList>
            <consortium name="DOE Joint Genome Institute"/>
            <person name="Min B."/>
            <person name="Riley R."/>
            <person name="Sierra-Patev S."/>
            <person name="Naranjo-Ortiz M."/>
            <person name="Looney B."/>
            <person name="Konkel Z."/>
            <person name="Slot J.C."/>
            <person name="Sakamoto Y."/>
            <person name="Steenwyk J.L."/>
            <person name="Rokas A."/>
            <person name="Carro J."/>
            <person name="Camarero S."/>
            <person name="Ferreira P."/>
            <person name="Molpeceres G."/>
            <person name="Ruiz-Duenas F.J."/>
            <person name="Serrano A."/>
            <person name="Henrissat B."/>
            <person name="Drula E."/>
            <person name="Hughes K.W."/>
            <person name="Mata J.L."/>
            <person name="Ishikawa N.K."/>
            <person name="Vargas-Isla R."/>
            <person name="Ushijima S."/>
            <person name="Smith C.A."/>
            <person name="Ahrendt S."/>
            <person name="Andreopoulos W."/>
            <person name="He G."/>
            <person name="Labutti K."/>
            <person name="Lipzen A."/>
            <person name="Ng V."/>
            <person name="Sandor L."/>
            <person name="Barry K."/>
            <person name="Martinez A.T."/>
            <person name="Xiao Y."/>
            <person name="Gibbons J.G."/>
            <person name="Terashima K."/>
            <person name="Hibbett D.S."/>
            <person name="Grigoriev I.V."/>
        </authorList>
    </citation>
    <scope>NUCLEOTIDE SEQUENCE</scope>
    <source>
        <strain evidence="2">Sp2 HRB7682 ss15</strain>
    </source>
</reference>
<keyword evidence="1" id="KW-0472">Membrane</keyword>
<evidence type="ECO:0000313" key="2">
    <source>
        <dbReference type="EMBL" id="KAJ4465288.1"/>
    </source>
</evidence>
<name>A0A9W9DEC7_9AGAR</name>
<proteinExistence type="predicted"/>
<feature type="transmembrane region" description="Helical" evidence="1">
    <location>
        <begin position="51"/>
        <end position="76"/>
    </location>
</feature>
<dbReference type="EMBL" id="JANVFS010000052">
    <property type="protein sequence ID" value="KAJ4465288.1"/>
    <property type="molecule type" value="Genomic_DNA"/>
</dbReference>
<gene>
    <name evidence="2" type="ORF">C8J55DRAFT_528911</name>
</gene>
<comment type="caution">
    <text evidence="2">The sequence shown here is derived from an EMBL/GenBank/DDBJ whole genome shotgun (WGS) entry which is preliminary data.</text>
</comment>
<accession>A0A9W9DEC7</accession>
<organism evidence="2 3">
    <name type="scientific">Lentinula lateritia</name>
    <dbReference type="NCBI Taxonomy" id="40482"/>
    <lineage>
        <taxon>Eukaryota</taxon>
        <taxon>Fungi</taxon>
        <taxon>Dikarya</taxon>
        <taxon>Basidiomycota</taxon>
        <taxon>Agaricomycotina</taxon>
        <taxon>Agaricomycetes</taxon>
        <taxon>Agaricomycetidae</taxon>
        <taxon>Agaricales</taxon>
        <taxon>Marasmiineae</taxon>
        <taxon>Omphalotaceae</taxon>
        <taxon>Lentinula</taxon>
    </lineage>
</organism>
<sequence>MMLERISRSRSLGEANPFSNFTFMIATLSVALLSSGSRLRRVFTRYSFSAAAVALTCTWVADATNALFLIFAIVMYV</sequence>
<protein>
    <submittedName>
        <fullName evidence="2">Uncharacterized protein</fullName>
    </submittedName>
</protein>
<dbReference type="AlphaFoldDB" id="A0A9W9DEC7"/>
<reference evidence="2" key="2">
    <citation type="journal article" date="2023" name="Proc. Natl. Acad. Sci. U.S.A.">
        <title>A global phylogenomic analysis of the shiitake genus Lentinula.</title>
        <authorList>
            <person name="Sierra-Patev S."/>
            <person name="Min B."/>
            <person name="Naranjo-Ortiz M."/>
            <person name="Looney B."/>
            <person name="Konkel Z."/>
            <person name="Slot J.C."/>
            <person name="Sakamoto Y."/>
            <person name="Steenwyk J.L."/>
            <person name="Rokas A."/>
            <person name="Carro J."/>
            <person name="Camarero S."/>
            <person name="Ferreira P."/>
            <person name="Molpeceres G."/>
            <person name="Ruiz-Duenas F.J."/>
            <person name="Serrano A."/>
            <person name="Henrissat B."/>
            <person name="Drula E."/>
            <person name="Hughes K.W."/>
            <person name="Mata J.L."/>
            <person name="Ishikawa N.K."/>
            <person name="Vargas-Isla R."/>
            <person name="Ushijima S."/>
            <person name="Smith C.A."/>
            <person name="Donoghue J."/>
            <person name="Ahrendt S."/>
            <person name="Andreopoulos W."/>
            <person name="He G."/>
            <person name="LaButti K."/>
            <person name="Lipzen A."/>
            <person name="Ng V."/>
            <person name="Riley R."/>
            <person name="Sandor L."/>
            <person name="Barry K."/>
            <person name="Martinez A.T."/>
            <person name="Xiao Y."/>
            <person name="Gibbons J.G."/>
            <person name="Terashima K."/>
            <person name="Grigoriev I.V."/>
            <person name="Hibbett D."/>
        </authorList>
    </citation>
    <scope>NUCLEOTIDE SEQUENCE</scope>
    <source>
        <strain evidence="2">Sp2 HRB7682 ss15</strain>
    </source>
</reference>
<dbReference type="Proteomes" id="UP001150238">
    <property type="component" value="Unassembled WGS sequence"/>
</dbReference>